<evidence type="ECO:0000313" key="3">
    <source>
        <dbReference type="Proteomes" id="UP000317422"/>
    </source>
</evidence>
<comment type="caution">
    <text evidence="2">The sequence shown here is derived from an EMBL/GenBank/DDBJ whole genome shotgun (WGS) entry which is preliminary data.</text>
</comment>
<feature type="region of interest" description="Disordered" evidence="1">
    <location>
        <begin position="1"/>
        <end position="21"/>
    </location>
</feature>
<evidence type="ECO:0000313" key="2">
    <source>
        <dbReference type="EMBL" id="TQN31164.1"/>
    </source>
</evidence>
<dbReference type="Proteomes" id="UP000317422">
    <property type="component" value="Unassembled WGS sequence"/>
</dbReference>
<evidence type="ECO:0000256" key="1">
    <source>
        <dbReference type="SAM" id="MobiDB-lite"/>
    </source>
</evidence>
<dbReference type="EMBL" id="VFQC01000001">
    <property type="protein sequence ID" value="TQN31164.1"/>
    <property type="molecule type" value="Genomic_DNA"/>
</dbReference>
<dbReference type="AlphaFoldDB" id="A0A543NHB7"/>
<sequence length="122" mass="13468">MWVRLPGEPDGTTRGTSSHSRLTGCCDWHPADRVGDAHTVTVHPDAMERLSRGDLSYLQCRWPVGLRVWLHGASSTVHVVTGHAPQPGTDRGDVLVRPVRGGPVRYVNPRTLTDFIPVELQE</sequence>
<protein>
    <submittedName>
        <fullName evidence="2">Uncharacterized protein</fullName>
    </submittedName>
</protein>
<name>A0A543NHB7_9ACTN</name>
<accession>A0A543NHB7</accession>
<reference evidence="2 3" key="1">
    <citation type="submission" date="2019-06" db="EMBL/GenBank/DDBJ databases">
        <title>Sequencing the genomes of 1000 actinobacteria strains.</title>
        <authorList>
            <person name="Klenk H.-P."/>
        </authorList>
    </citation>
    <scope>NUCLEOTIDE SEQUENCE [LARGE SCALE GENOMIC DNA]</scope>
    <source>
        <strain evidence="2 3">DSM 45015</strain>
    </source>
</reference>
<organism evidence="2 3">
    <name type="scientific">Haloactinospora alba</name>
    <dbReference type="NCBI Taxonomy" id="405555"/>
    <lineage>
        <taxon>Bacteria</taxon>
        <taxon>Bacillati</taxon>
        <taxon>Actinomycetota</taxon>
        <taxon>Actinomycetes</taxon>
        <taxon>Streptosporangiales</taxon>
        <taxon>Nocardiopsidaceae</taxon>
        <taxon>Haloactinospora</taxon>
    </lineage>
</organism>
<proteinExistence type="predicted"/>
<keyword evidence="3" id="KW-1185">Reference proteome</keyword>
<gene>
    <name evidence="2" type="ORF">FHX37_1056</name>
</gene>